<dbReference type="GO" id="GO:0009244">
    <property type="term" value="P:lipopolysaccharide core region biosynthetic process"/>
    <property type="evidence" value="ECO:0007669"/>
    <property type="project" value="InterPro"/>
</dbReference>
<dbReference type="PANTHER" id="PTHR30160">
    <property type="entry name" value="TETRAACYLDISACCHARIDE 4'-KINASE-RELATED"/>
    <property type="match status" value="1"/>
</dbReference>
<keyword evidence="4" id="KW-0997">Cell inner membrane</keyword>
<comment type="subcellular location">
    <subcellularLocation>
        <location evidence="1">Cell inner membrane</location>
        <topology evidence="1">Peripheral membrane protein</topology>
        <orientation evidence="1">Cytoplasmic side</orientation>
    </subcellularLocation>
</comment>
<dbReference type="NCBIfam" id="TIGR02193">
    <property type="entry name" value="heptsyl_trn_I"/>
    <property type="match status" value="1"/>
</dbReference>
<dbReference type="SUPFAM" id="SSF53756">
    <property type="entry name" value="UDP-Glycosyltransferase/glycogen phosphorylase"/>
    <property type="match status" value="1"/>
</dbReference>
<comment type="catalytic activity">
    <reaction evidence="13">
        <text>an alpha-Kdo-(2-&gt;4)-alpha-Kdo-(2-&gt;6)-lipid A + ADP-L-glycero-beta-D-manno-heptose = an L-alpha-D-Hep-(1-&gt;5)-[alpha-Kdo-(2-&gt;4)]-alpha-Kdo-(2-&gt;6)-lipid A + ADP + H(+)</text>
        <dbReference type="Rhea" id="RHEA:74067"/>
        <dbReference type="ChEBI" id="CHEBI:15378"/>
        <dbReference type="ChEBI" id="CHEBI:61506"/>
        <dbReference type="ChEBI" id="CHEBI:176431"/>
        <dbReference type="ChEBI" id="CHEBI:193068"/>
        <dbReference type="ChEBI" id="CHEBI:456216"/>
        <dbReference type="EC" id="2.4.99.23"/>
    </reaction>
</comment>
<dbReference type="GO" id="GO:0005886">
    <property type="term" value="C:plasma membrane"/>
    <property type="evidence" value="ECO:0007669"/>
    <property type="project" value="UniProtKB-SubCell"/>
</dbReference>
<evidence type="ECO:0000256" key="7">
    <source>
        <dbReference type="ARBA" id="ARBA00022985"/>
    </source>
</evidence>
<comment type="pathway">
    <text evidence="2">Bacterial outer membrane biogenesis; LPS core biosynthesis.</text>
</comment>
<evidence type="ECO:0000256" key="12">
    <source>
        <dbReference type="ARBA" id="ARBA00044330"/>
    </source>
</evidence>
<evidence type="ECO:0000256" key="3">
    <source>
        <dbReference type="ARBA" id="ARBA00022475"/>
    </source>
</evidence>
<dbReference type="EC" id="2.4.99.23" evidence="10"/>
<evidence type="ECO:0000256" key="13">
    <source>
        <dbReference type="ARBA" id="ARBA00049201"/>
    </source>
</evidence>
<keyword evidence="6" id="KW-0808">Transferase</keyword>
<organism evidence="14 15">
    <name type="scientific">Caenimonas aquaedulcis</name>
    <dbReference type="NCBI Taxonomy" id="2793270"/>
    <lineage>
        <taxon>Bacteria</taxon>
        <taxon>Pseudomonadati</taxon>
        <taxon>Pseudomonadota</taxon>
        <taxon>Betaproteobacteria</taxon>
        <taxon>Burkholderiales</taxon>
        <taxon>Comamonadaceae</taxon>
        <taxon>Caenimonas</taxon>
    </lineage>
</organism>
<dbReference type="PANTHER" id="PTHR30160:SF19">
    <property type="entry name" value="LIPOPOLYSACCHARIDE HEPTOSYLTRANSFERASE 1"/>
    <property type="match status" value="1"/>
</dbReference>
<evidence type="ECO:0000256" key="8">
    <source>
        <dbReference type="ARBA" id="ARBA00023136"/>
    </source>
</evidence>
<dbReference type="InterPro" id="IPR002201">
    <property type="entry name" value="Glyco_trans_9"/>
</dbReference>
<keyword evidence="7" id="KW-0448">Lipopolysaccharide biosynthesis</keyword>
<comment type="similarity">
    <text evidence="9">Belongs to the glycosyltransferase 9 family.</text>
</comment>
<evidence type="ECO:0000313" key="14">
    <source>
        <dbReference type="EMBL" id="MBG9390126.1"/>
    </source>
</evidence>
<dbReference type="Pfam" id="PF01075">
    <property type="entry name" value="Glyco_transf_9"/>
    <property type="match status" value="1"/>
</dbReference>
<evidence type="ECO:0000256" key="11">
    <source>
        <dbReference type="ARBA" id="ARBA00044190"/>
    </source>
</evidence>
<dbReference type="EMBL" id="JADWYS010000001">
    <property type="protein sequence ID" value="MBG9390126.1"/>
    <property type="molecule type" value="Genomic_DNA"/>
</dbReference>
<gene>
    <name evidence="14" type="primary">waaC</name>
    <name evidence="14" type="ORF">I5803_19005</name>
</gene>
<reference evidence="14" key="1">
    <citation type="submission" date="2020-11" db="EMBL/GenBank/DDBJ databases">
        <title>Bacterial whole genome sequence for Caenimonas sp. DR4.4.</title>
        <authorList>
            <person name="Le V."/>
            <person name="Ko S.-R."/>
            <person name="Ahn C.-Y."/>
            <person name="Oh H.-M."/>
        </authorList>
    </citation>
    <scope>NUCLEOTIDE SEQUENCE</scope>
    <source>
        <strain evidence="14">DR4.4</strain>
    </source>
</reference>
<dbReference type="GO" id="GO:0008713">
    <property type="term" value="F:ADP-heptose-lipopolysaccharide heptosyltransferase activity"/>
    <property type="evidence" value="ECO:0007669"/>
    <property type="project" value="TreeGrafter"/>
</dbReference>
<dbReference type="RefSeq" id="WP_196987883.1">
    <property type="nucleotide sequence ID" value="NZ_JADWYS010000001.1"/>
</dbReference>
<dbReference type="InterPro" id="IPR051199">
    <property type="entry name" value="LPS_LOS_Heptosyltrfase"/>
</dbReference>
<sequence length="323" mass="35241">MKILIVKLSSLGDVVHTMPAVQDIRRALLHAQIDWVVERGFAPLVQRCQGVERVIPCELRKWRKAPWSGRTRSEWRSFREVVHEVAYDAVIDLQGLTKSALVARIAKLAAGGKRYALANRTEGSSYEVPTRWVADQAIRIEPHVHAIARSRELCAKALGYTAAGADDFGLHALRGELDAPRPCVAFVHGTSREDKCWPEANWVELGRRLIAQRFCIGLPHGGAVELERAQRIADALGSPAAVWPSLDLGALTDKLAACVGVIGVDSGLSHVATALDLPHVQIYNFDTAWRTGPVGGKQQSVFAQPTPTVDAVWHAWQGVKAGG</sequence>
<dbReference type="Proteomes" id="UP000651050">
    <property type="component" value="Unassembled WGS sequence"/>
</dbReference>
<dbReference type="Gene3D" id="3.40.50.2000">
    <property type="entry name" value="Glycogen Phosphorylase B"/>
    <property type="match status" value="2"/>
</dbReference>
<evidence type="ECO:0000256" key="9">
    <source>
        <dbReference type="ARBA" id="ARBA00043995"/>
    </source>
</evidence>
<evidence type="ECO:0000256" key="2">
    <source>
        <dbReference type="ARBA" id="ARBA00004713"/>
    </source>
</evidence>
<evidence type="ECO:0000256" key="1">
    <source>
        <dbReference type="ARBA" id="ARBA00004515"/>
    </source>
</evidence>
<protein>
    <recommendedName>
        <fullName evidence="11">Lipopolysaccharide heptosyltransferase 1</fullName>
        <ecNumber evidence="10">2.4.99.23</ecNumber>
    </recommendedName>
    <alternativeName>
        <fullName evidence="12">ADP-heptose:lipopolysaccharide heptosyltransferase I</fullName>
    </alternativeName>
</protein>
<comment type="caution">
    <text evidence="14">The sequence shown here is derived from an EMBL/GenBank/DDBJ whole genome shotgun (WGS) entry which is preliminary data.</text>
</comment>
<evidence type="ECO:0000256" key="6">
    <source>
        <dbReference type="ARBA" id="ARBA00022679"/>
    </source>
</evidence>
<evidence type="ECO:0000256" key="4">
    <source>
        <dbReference type="ARBA" id="ARBA00022519"/>
    </source>
</evidence>
<dbReference type="InterPro" id="IPR011908">
    <property type="entry name" value="LipoPS_heptosylTferase-I"/>
</dbReference>
<dbReference type="CDD" id="cd03789">
    <property type="entry name" value="GT9_LPS_heptosyltransferase"/>
    <property type="match status" value="1"/>
</dbReference>
<evidence type="ECO:0000256" key="5">
    <source>
        <dbReference type="ARBA" id="ARBA00022676"/>
    </source>
</evidence>
<keyword evidence="3" id="KW-1003">Cell membrane</keyword>
<proteinExistence type="inferred from homology"/>
<keyword evidence="15" id="KW-1185">Reference proteome</keyword>
<keyword evidence="8" id="KW-0472">Membrane</keyword>
<name>A0A931H7J2_9BURK</name>
<dbReference type="GO" id="GO:0005829">
    <property type="term" value="C:cytosol"/>
    <property type="evidence" value="ECO:0007669"/>
    <property type="project" value="TreeGrafter"/>
</dbReference>
<dbReference type="AlphaFoldDB" id="A0A931H7J2"/>
<evidence type="ECO:0000256" key="10">
    <source>
        <dbReference type="ARBA" id="ARBA00044041"/>
    </source>
</evidence>
<accession>A0A931H7J2</accession>
<evidence type="ECO:0000313" key="15">
    <source>
        <dbReference type="Proteomes" id="UP000651050"/>
    </source>
</evidence>
<keyword evidence="5" id="KW-0328">Glycosyltransferase</keyword>